<dbReference type="EMBL" id="KB445551">
    <property type="protein sequence ID" value="EMC99522.1"/>
    <property type="molecule type" value="Genomic_DNA"/>
</dbReference>
<reference evidence="8 9" key="1">
    <citation type="journal article" date="2012" name="PLoS Pathog.">
        <title>Diverse lifestyles and strategies of plant pathogenesis encoded in the genomes of eighteen Dothideomycetes fungi.</title>
        <authorList>
            <person name="Ohm R.A."/>
            <person name="Feau N."/>
            <person name="Henrissat B."/>
            <person name="Schoch C.L."/>
            <person name="Horwitz B.A."/>
            <person name="Barry K.W."/>
            <person name="Condon B.J."/>
            <person name="Copeland A.C."/>
            <person name="Dhillon B."/>
            <person name="Glaser F."/>
            <person name="Hesse C.N."/>
            <person name="Kosti I."/>
            <person name="LaButti K."/>
            <person name="Lindquist E.A."/>
            <person name="Lucas S."/>
            <person name="Salamov A.A."/>
            <person name="Bradshaw R.E."/>
            <person name="Ciuffetti L."/>
            <person name="Hamelin R.C."/>
            <person name="Kema G.H.J."/>
            <person name="Lawrence C."/>
            <person name="Scott J.A."/>
            <person name="Spatafora J.W."/>
            <person name="Turgeon B.G."/>
            <person name="de Wit P.J.G.M."/>
            <person name="Zhong S."/>
            <person name="Goodwin S.B."/>
            <person name="Grigoriev I.V."/>
        </authorList>
    </citation>
    <scope>NUCLEOTIDE SEQUENCE [LARGE SCALE GENOMIC DNA]</scope>
    <source>
        <strain evidence="8 9">UAMH 10762</strain>
    </source>
</reference>
<comment type="subcellular location">
    <subcellularLocation>
        <location evidence="1 6">Nucleus</location>
    </subcellularLocation>
</comment>
<keyword evidence="5 6" id="KW-0539">Nucleus</keyword>
<dbReference type="SUPFAM" id="SSF46785">
    <property type="entry name" value="Winged helix' DNA-binding domain"/>
    <property type="match status" value="1"/>
</dbReference>
<keyword evidence="9" id="KW-1185">Reference proteome</keyword>
<dbReference type="Gene3D" id="1.10.10.10">
    <property type="entry name" value="Winged helix-like DNA-binding domain superfamily/Winged helix DNA-binding domain"/>
    <property type="match status" value="1"/>
</dbReference>
<evidence type="ECO:0000313" key="8">
    <source>
        <dbReference type="EMBL" id="EMC99522.1"/>
    </source>
</evidence>
<protein>
    <recommendedName>
        <fullName evidence="7">Fork-head domain-containing protein</fullName>
    </recommendedName>
</protein>
<dbReference type="GO" id="GO:0000978">
    <property type="term" value="F:RNA polymerase II cis-regulatory region sequence-specific DNA binding"/>
    <property type="evidence" value="ECO:0007669"/>
    <property type="project" value="TreeGrafter"/>
</dbReference>
<dbReference type="KEGG" id="bcom:BAUCODRAFT_339570"/>
<dbReference type="SMART" id="SM00339">
    <property type="entry name" value="FH"/>
    <property type="match status" value="1"/>
</dbReference>
<dbReference type="InterPro" id="IPR036390">
    <property type="entry name" value="WH_DNA-bd_sf"/>
</dbReference>
<evidence type="ECO:0000256" key="4">
    <source>
        <dbReference type="ARBA" id="ARBA00023163"/>
    </source>
</evidence>
<dbReference type="GO" id="GO:0000981">
    <property type="term" value="F:DNA-binding transcription factor activity, RNA polymerase II-specific"/>
    <property type="evidence" value="ECO:0007669"/>
    <property type="project" value="TreeGrafter"/>
</dbReference>
<evidence type="ECO:0000256" key="5">
    <source>
        <dbReference type="ARBA" id="ARBA00023242"/>
    </source>
</evidence>
<sequence length="499" mass="55249">MDIGIGAWATNDLHVTSFRPDQGNAERSEQQYRQSYSPASFSWRPAVDEVSNGEQSYSSLQRSTLAHQAAANPHSPPLGFGVTMAPEVQVQVPFDATAPTWLNGCPSQSLQLSAWPDESAMMPCHEPQTALNSTFYAPQVLLGRQDAIYNPTSAPFEDYSNMVHFSPASCDPTLSPEPDSQGEEQITSEAAPMWTQHTNSDDLDNVEQAELCYAKLLYWCLMEAPDYTMTLKDLYAWVKEHSQKARDPDNKGWQNSVRHNLSMNAAFEKAPPNPLHSSKKGSLWRLTSHAVENGVISTTRYRLPSKLKSIRRGAPAIKRQISGAKGGQATRNTLRHQRALREARSFPSMHRQHQRQQCERPPSRLCGAEMWAPPRFQQALPHVQPGITAAPLFAPPPPPPSSPYFTIYDDYPMSQSAPQTPPTQMPMLYPDHTLHKPSALPDFTFGHIGGGIIGDHDGFIAEMLTPSPTELSVLSEDGVQSFLSGNASRETTSFPEEIC</sequence>
<proteinExistence type="predicted"/>
<dbReference type="AlphaFoldDB" id="M2LXW6"/>
<organism evidence="8 9">
    <name type="scientific">Baudoinia panamericana (strain UAMH 10762)</name>
    <name type="common">Angels' share fungus</name>
    <name type="synonym">Baudoinia compniacensis (strain UAMH 10762)</name>
    <dbReference type="NCBI Taxonomy" id="717646"/>
    <lineage>
        <taxon>Eukaryota</taxon>
        <taxon>Fungi</taxon>
        <taxon>Dikarya</taxon>
        <taxon>Ascomycota</taxon>
        <taxon>Pezizomycotina</taxon>
        <taxon>Dothideomycetes</taxon>
        <taxon>Dothideomycetidae</taxon>
        <taxon>Mycosphaerellales</taxon>
        <taxon>Teratosphaeriaceae</taxon>
        <taxon>Baudoinia</taxon>
    </lineage>
</organism>
<dbReference type="GO" id="GO:0005634">
    <property type="term" value="C:nucleus"/>
    <property type="evidence" value="ECO:0007669"/>
    <property type="project" value="UniProtKB-SubCell"/>
</dbReference>
<feature type="domain" description="Fork-head" evidence="7">
    <location>
        <begin position="208"/>
        <end position="305"/>
    </location>
</feature>
<dbReference type="PANTHER" id="PTHR45881">
    <property type="entry name" value="CHECKPOINT SUPPRESSOR 1-LIKE, ISOFORM A-RELATED"/>
    <property type="match status" value="1"/>
</dbReference>
<evidence type="ECO:0000259" key="7">
    <source>
        <dbReference type="PROSITE" id="PS50039"/>
    </source>
</evidence>
<dbReference type="PANTHER" id="PTHR45881:SF5">
    <property type="entry name" value="FORK-HEAD DOMAIN-CONTAINING PROTEIN"/>
    <property type="match status" value="1"/>
</dbReference>
<dbReference type="InterPro" id="IPR001766">
    <property type="entry name" value="Fork_head_dom"/>
</dbReference>
<evidence type="ECO:0000256" key="1">
    <source>
        <dbReference type="ARBA" id="ARBA00004123"/>
    </source>
</evidence>
<gene>
    <name evidence="8" type="ORF">BAUCODRAFT_339570</name>
</gene>
<evidence type="ECO:0000256" key="3">
    <source>
        <dbReference type="ARBA" id="ARBA00023125"/>
    </source>
</evidence>
<dbReference type="InterPro" id="IPR030456">
    <property type="entry name" value="TF_fork_head_CS_2"/>
</dbReference>
<keyword evidence="3 6" id="KW-0238">DNA-binding</keyword>
<feature type="DNA-binding region" description="Fork-head" evidence="6">
    <location>
        <begin position="208"/>
        <end position="305"/>
    </location>
</feature>
<dbReference type="RefSeq" id="XP_007673202.1">
    <property type="nucleotide sequence ID" value="XM_007675012.1"/>
</dbReference>
<accession>M2LXW6</accession>
<evidence type="ECO:0000256" key="2">
    <source>
        <dbReference type="ARBA" id="ARBA00023015"/>
    </source>
</evidence>
<keyword evidence="4" id="KW-0804">Transcription</keyword>
<dbReference type="Pfam" id="PF00250">
    <property type="entry name" value="Forkhead"/>
    <property type="match status" value="1"/>
</dbReference>
<dbReference type="PROSITE" id="PS00658">
    <property type="entry name" value="FORK_HEAD_2"/>
    <property type="match status" value="1"/>
</dbReference>
<dbReference type="OrthoDB" id="5954824at2759"/>
<evidence type="ECO:0000256" key="6">
    <source>
        <dbReference type="PROSITE-ProRule" id="PRU00089"/>
    </source>
</evidence>
<evidence type="ECO:0000313" key="9">
    <source>
        <dbReference type="Proteomes" id="UP000011761"/>
    </source>
</evidence>
<name>M2LXW6_BAUPA</name>
<dbReference type="InterPro" id="IPR036388">
    <property type="entry name" value="WH-like_DNA-bd_sf"/>
</dbReference>
<dbReference type="eggNOG" id="KOG2294">
    <property type="taxonomic scope" value="Eukaryota"/>
</dbReference>
<dbReference type="Proteomes" id="UP000011761">
    <property type="component" value="Unassembled WGS sequence"/>
</dbReference>
<dbReference type="PROSITE" id="PS50039">
    <property type="entry name" value="FORK_HEAD_3"/>
    <property type="match status" value="1"/>
</dbReference>
<dbReference type="GeneID" id="19112283"/>
<keyword evidence="2" id="KW-0805">Transcription regulation</keyword>
<dbReference type="HOGENOM" id="CLU_546249_0_0_1"/>